<evidence type="ECO:0000313" key="2">
    <source>
        <dbReference type="EMBL" id="MBE9373373.1"/>
    </source>
</evidence>
<evidence type="ECO:0000259" key="1">
    <source>
        <dbReference type="Pfam" id="PF18899"/>
    </source>
</evidence>
<dbReference type="InterPro" id="IPR043714">
    <property type="entry name" value="DUF5655"/>
</dbReference>
<proteinExistence type="predicted"/>
<gene>
    <name evidence="2" type="ORF">IQ251_02825</name>
</gene>
<protein>
    <recommendedName>
        <fullName evidence="1">DUF5655 domain-containing protein</fullName>
    </recommendedName>
</protein>
<sequence>MREWQVALLERATGHTLATWNASVREADPADEAALRDWLRERGVTGYAQMLLVHEHFGYPEFFTRTGEELIERQYADRPALRPVFDAVIARLPEVGPAVTVQTRKTYVSLLTPRRTFAVVAADTKSRVDVGLRFADLPADDRLLPAGSRWSGAMTARFPLTDVEDVDEVVGWLRQAYRDNE</sequence>
<dbReference type="AlphaFoldDB" id="A0A929G094"/>
<accession>A0A929G094</accession>
<organism evidence="2 3">
    <name type="scientific">Saccharopolyspora montiporae</name>
    <dbReference type="NCBI Taxonomy" id="2781240"/>
    <lineage>
        <taxon>Bacteria</taxon>
        <taxon>Bacillati</taxon>
        <taxon>Actinomycetota</taxon>
        <taxon>Actinomycetes</taxon>
        <taxon>Pseudonocardiales</taxon>
        <taxon>Pseudonocardiaceae</taxon>
        <taxon>Saccharopolyspora</taxon>
    </lineage>
</organism>
<keyword evidence="3" id="KW-1185">Reference proteome</keyword>
<dbReference type="Proteomes" id="UP000598360">
    <property type="component" value="Unassembled WGS sequence"/>
</dbReference>
<feature type="domain" description="DUF5655" evidence="1">
    <location>
        <begin position="72"/>
        <end position="179"/>
    </location>
</feature>
<dbReference type="EMBL" id="JADEYC010000005">
    <property type="protein sequence ID" value="MBE9373373.1"/>
    <property type="molecule type" value="Genomic_DNA"/>
</dbReference>
<comment type="caution">
    <text evidence="2">The sequence shown here is derived from an EMBL/GenBank/DDBJ whole genome shotgun (WGS) entry which is preliminary data.</text>
</comment>
<evidence type="ECO:0000313" key="3">
    <source>
        <dbReference type="Proteomes" id="UP000598360"/>
    </source>
</evidence>
<name>A0A929G094_9PSEU</name>
<reference evidence="2" key="1">
    <citation type="submission" date="2020-10" db="EMBL/GenBank/DDBJ databases">
        <title>Diversity and distribution of actinomycetes associated with coral in the coast of Hainan.</title>
        <authorList>
            <person name="Li F."/>
        </authorList>
    </citation>
    <scope>NUCLEOTIDE SEQUENCE</scope>
    <source>
        <strain evidence="2">HNM0983</strain>
    </source>
</reference>
<dbReference type="Pfam" id="PF18899">
    <property type="entry name" value="DUF5655"/>
    <property type="match status" value="1"/>
</dbReference>